<feature type="non-terminal residue" evidence="2">
    <location>
        <position position="1"/>
    </location>
</feature>
<evidence type="ECO:0000313" key="2">
    <source>
        <dbReference type="EMBL" id="MCE5167654.1"/>
    </source>
</evidence>
<gene>
    <name evidence="2" type="ORF">HAX54_015299</name>
</gene>
<evidence type="ECO:0000313" key="3">
    <source>
        <dbReference type="Proteomes" id="UP000823775"/>
    </source>
</evidence>
<name>A0ABS8Y975_DATST</name>
<dbReference type="EMBL" id="JACEIK010197151">
    <property type="protein sequence ID" value="MCE5167654.1"/>
    <property type="molecule type" value="Genomic_DNA"/>
</dbReference>
<sequence>DDQLCGSGDCRSIPPRQNEESSVSPYDFSVIPPPVVDDTGILTSTKSDLPILANSKPRRERPPTKKKKIEGKTLVNELDSCLETSAKYMLSMPSADIAGILSSTKSGLPTLVNSNLAKGDLLQRRRNLSGRPGSVNLTLAHKQVPSTCHLCQVMTLL</sequence>
<proteinExistence type="predicted"/>
<comment type="caution">
    <text evidence="2">The sequence shown here is derived from an EMBL/GenBank/DDBJ whole genome shotgun (WGS) entry which is preliminary data.</text>
</comment>
<feature type="non-terminal residue" evidence="2">
    <location>
        <position position="157"/>
    </location>
</feature>
<organism evidence="2 3">
    <name type="scientific">Datura stramonium</name>
    <name type="common">Jimsonweed</name>
    <name type="synonym">Common thornapple</name>
    <dbReference type="NCBI Taxonomy" id="4076"/>
    <lineage>
        <taxon>Eukaryota</taxon>
        <taxon>Viridiplantae</taxon>
        <taxon>Streptophyta</taxon>
        <taxon>Embryophyta</taxon>
        <taxon>Tracheophyta</taxon>
        <taxon>Spermatophyta</taxon>
        <taxon>Magnoliopsida</taxon>
        <taxon>eudicotyledons</taxon>
        <taxon>Gunneridae</taxon>
        <taxon>Pentapetalae</taxon>
        <taxon>asterids</taxon>
        <taxon>lamiids</taxon>
        <taxon>Solanales</taxon>
        <taxon>Solanaceae</taxon>
        <taxon>Solanoideae</taxon>
        <taxon>Datureae</taxon>
        <taxon>Datura</taxon>
    </lineage>
</organism>
<dbReference type="Proteomes" id="UP000823775">
    <property type="component" value="Unassembled WGS sequence"/>
</dbReference>
<protein>
    <submittedName>
        <fullName evidence="2">Uncharacterized protein</fullName>
    </submittedName>
</protein>
<keyword evidence="3" id="KW-1185">Reference proteome</keyword>
<accession>A0ABS8Y975</accession>
<feature type="compositionally biased region" description="Basic residues" evidence="1">
    <location>
        <begin position="56"/>
        <end position="67"/>
    </location>
</feature>
<reference evidence="2 3" key="1">
    <citation type="journal article" date="2021" name="BMC Genomics">
        <title>Datura genome reveals duplications of psychoactive alkaloid biosynthetic genes and high mutation rate following tissue culture.</title>
        <authorList>
            <person name="Rajewski A."/>
            <person name="Carter-House D."/>
            <person name="Stajich J."/>
            <person name="Litt A."/>
        </authorList>
    </citation>
    <scope>NUCLEOTIDE SEQUENCE [LARGE SCALE GENOMIC DNA]</scope>
    <source>
        <strain evidence="2">AR-01</strain>
    </source>
</reference>
<evidence type="ECO:0000256" key="1">
    <source>
        <dbReference type="SAM" id="MobiDB-lite"/>
    </source>
</evidence>
<feature type="region of interest" description="Disordered" evidence="1">
    <location>
        <begin position="1"/>
        <end position="67"/>
    </location>
</feature>